<dbReference type="Gene3D" id="3.30.390.30">
    <property type="match status" value="1"/>
</dbReference>
<evidence type="ECO:0000256" key="3">
    <source>
        <dbReference type="ARBA" id="ARBA00022827"/>
    </source>
</evidence>
<dbReference type="InterPro" id="IPR050446">
    <property type="entry name" value="FAD-oxidoreductase/Apoptosis"/>
</dbReference>
<feature type="domain" description="Reductase C-terminal" evidence="6">
    <location>
        <begin position="319"/>
        <end position="399"/>
    </location>
</feature>
<evidence type="ECO:0000256" key="1">
    <source>
        <dbReference type="ARBA" id="ARBA00001974"/>
    </source>
</evidence>
<dbReference type="RefSeq" id="WP_345415736.1">
    <property type="nucleotide sequence ID" value="NZ_BAABGT010000029.1"/>
</dbReference>
<accession>A0ABP8RQ84</accession>
<dbReference type="PANTHER" id="PTHR43557">
    <property type="entry name" value="APOPTOSIS-INDUCING FACTOR 1"/>
    <property type="match status" value="1"/>
</dbReference>
<comment type="caution">
    <text evidence="7">The sequence shown here is derived from an EMBL/GenBank/DDBJ whole genome shotgun (WGS) entry which is preliminary data.</text>
</comment>
<feature type="domain" description="FAD/NAD(P)-binding" evidence="5">
    <location>
        <begin position="5"/>
        <end position="299"/>
    </location>
</feature>
<dbReference type="InterPro" id="IPR023753">
    <property type="entry name" value="FAD/NAD-binding_dom"/>
</dbReference>
<sequence>MRDGIVVVGAGHAGVQAADALRERGYSGPVTLVSGEPELPYTRPPVSKDLLYGDAEPEPLRPASFYRERRISLVPAAARGIDRDARLVHVSGGIVARYDHLVLATGARARRPDQPGSDLRGVLTLRTAADARMLRGYLRPGARVVVLGGGFIGLEVAAAARAQGAEVTLIERGDRVLGRGVSATTAAMVTEHHREAGVRLVLGEQVACFVSEGGGVTGVRTGAGGLVAADVVVAGIGAVPDDGLARAARLPVRNGIVVDQWLTTADPRISAIGDCAAVREPLTGAITRLESVQNASDQARYIADLLTGGTSRPYRALPWFWSDQGSLRLQMVLRSPAHDRTVSVRNGARTSVLRFDGGLLTGVESINDPSTHQAARRLLDRAAPTEAELAEVDHDVRALARQVRQEKVGA</sequence>
<organism evidence="7 8">
    <name type="scientific">Pseudonocardia xishanensis</name>
    <dbReference type="NCBI Taxonomy" id="630995"/>
    <lineage>
        <taxon>Bacteria</taxon>
        <taxon>Bacillati</taxon>
        <taxon>Actinomycetota</taxon>
        <taxon>Actinomycetes</taxon>
        <taxon>Pseudonocardiales</taxon>
        <taxon>Pseudonocardiaceae</taxon>
        <taxon>Pseudonocardia</taxon>
    </lineage>
</organism>
<gene>
    <name evidence="7" type="ORF">GCM10023175_22760</name>
</gene>
<dbReference type="Gene3D" id="3.50.50.60">
    <property type="entry name" value="FAD/NAD(P)-binding domain"/>
    <property type="match status" value="2"/>
</dbReference>
<dbReference type="PANTHER" id="PTHR43557:SF2">
    <property type="entry name" value="RIESKE DOMAIN-CONTAINING PROTEIN-RELATED"/>
    <property type="match status" value="1"/>
</dbReference>
<dbReference type="EMBL" id="BAABGT010000029">
    <property type="protein sequence ID" value="GAA4544474.1"/>
    <property type="molecule type" value="Genomic_DNA"/>
</dbReference>
<evidence type="ECO:0000259" key="5">
    <source>
        <dbReference type="Pfam" id="PF07992"/>
    </source>
</evidence>
<keyword evidence="8" id="KW-1185">Reference proteome</keyword>
<name>A0ABP8RQ84_9PSEU</name>
<evidence type="ECO:0000259" key="6">
    <source>
        <dbReference type="Pfam" id="PF14759"/>
    </source>
</evidence>
<evidence type="ECO:0000313" key="7">
    <source>
        <dbReference type="EMBL" id="GAA4544474.1"/>
    </source>
</evidence>
<reference evidence="8" key="1">
    <citation type="journal article" date="2019" name="Int. J. Syst. Evol. Microbiol.">
        <title>The Global Catalogue of Microorganisms (GCM) 10K type strain sequencing project: providing services to taxonomists for standard genome sequencing and annotation.</title>
        <authorList>
            <consortium name="The Broad Institute Genomics Platform"/>
            <consortium name="The Broad Institute Genome Sequencing Center for Infectious Disease"/>
            <person name="Wu L."/>
            <person name="Ma J."/>
        </authorList>
    </citation>
    <scope>NUCLEOTIDE SEQUENCE [LARGE SCALE GENOMIC DNA]</scope>
    <source>
        <strain evidence="8">JCM 17906</strain>
    </source>
</reference>
<evidence type="ECO:0000256" key="2">
    <source>
        <dbReference type="ARBA" id="ARBA00022630"/>
    </source>
</evidence>
<dbReference type="InterPro" id="IPR016156">
    <property type="entry name" value="FAD/NAD-linked_Rdtase_dimer_sf"/>
</dbReference>
<dbReference type="InterPro" id="IPR036188">
    <property type="entry name" value="FAD/NAD-bd_sf"/>
</dbReference>
<evidence type="ECO:0000313" key="8">
    <source>
        <dbReference type="Proteomes" id="UP001501598"/>
    </source>
</evidence>
<keyword evidence="4" id="KW-0560">Oxidoreductase</keyword>
<dbReference type="PRINTS" id="PR00368">
    <property type="entry name" value="FADPNR"/>
</dbReference>
<dbReference type="SUPFAM" id="SSF51905">
    <property type="entry name" value="FAD/NAD(P)-binding domain"/>
    <property type="match status" value="2"/>
</dbReference>
<dbReference type="Proteomes" id="UP001501598">
    <property type="component" value="Unassembled WGS sequence"/>
</dbReference>
<comment type="cofactor">
    <cofactor evidence="1">
        <name>FAD</name>
        <dbReference type="ChEBI" id="CHEBI:57692"/>
    </cofactor>
</comment>
<evidence type="ECO:0000256" key="4">
    <source>
        <dbReference type="ARBA" id="ARBA00023002"/>
    </source>
</evidence>
<keyword evidence="2" id="KW-0285">Flavoprotein</keyword>
<dbReference type="PRINTS" id="PR00411">
    <property type="entry name" value="PNDRDTASEI"/>
</dbReference>
<keyword evidence="3" id="KW-0274">FAD</keyword>
<dbReference type="InterPro" id="IPR028202">
    <property type="entry name" value="Reductase_C"/>
</dbReference>
<proteinExistence type="predicted"/>
<dbReference type="Pfam" id="PF07992">
    <property type="entry name" value="Pyr_redox_2"/>
    <property type="match status" value="1"/>
</dbReference>
<dbReference type="SUPFAM" id="SSF55424">
    <property type="entry name" value="FAD/NAD-linked reductases, dimerisation (C-terminal) domain"/>
    <property type="match status" value="1"/>
</dbReference>
<protein>
    <submittedName>
        <fullName evidence="7">FAD-dependent oxidoreductase</fullName>
    </submittedName>
</protein>
<dbReference type="Pfam" id="PF14759">
    <property type="entry name" value="Reductase_C"/>
    <property type="match status" value="1"/>
</dbReference>